<evidence type="ECO:0000313" key="1">
    <source>
        <dbReference type="EMBL" id="GBO40225.1"/>
    </source>
</evidence>
<evidence type="ECO:0000313" key="3">
    <source>
        <dbReference type="Proteomes" id="UP000499080"/>
    </source>
</evidence>
<organism evidence="1 3">
    <name type="scientific">Araneus ventricosus</name>
    <name type="common">Orbweaver spider</name>
    <name type="synonym">Epeira ventricosa</name>
    <dbReference type="NCBI Taxonomy" id="182803"/>
    <lineage>
        <taxon>Eukaryota</taxon>
        <taxon>Metazoa</taxon>
        <taxon>Ecdysozoa</taxon>
        <taxon>Arthropoda</taxon>
        <taxon>Chelicerata</taxon>
        <taxon>Arachnida</taxon>
        <taxon>Araneae</taxon>
        <taxon>Araneomorphae</taxon>
        <taxon>Entelegynae</taxon>
        <taxon>Araneoidea</taxon>
        <taxon>Araneidae</taxon>
        <taxon>Araneus</taxon>
    </lineage>
</organism>
<protein>
    <submittedName>
        <fullName evidence="1">Uncharacterized protein</fullName>
    </submittedName>
</protein>
<evidence type="ECO:0000313" key="2">
    <source>
        <dbReference type="EMBL" id="GBO40227.1"/>
    </source>
</evidence>
<dbReference type="EMBL" id="BGPR01065395">
    <property type="protein sequence ID" value="GBO40225.1"/>
    <property type="molecule type" value="Genomic_DNA"/>
</dbReference>
<comment type="caution">
    <text evidence="1">The sequence shown here is derived from an EMBL/GenBank/DDBJ whole genome shotgun (WGS) entry which is preliminary data.</text>
</comment>
<gene>
    <name evidence="1" type="ORF">AVEN_189513_1</name>
    <name evidence="2" type="ORF">AVEN_260940_1</name>
</gene>
<feature type="non-terminal residue" evidence="1">
    <location>
        <position position="1"/>
    </location>
</feature>
<keyword evidence="3" id="KW-1185">Reference proteome</keyword>
<accession>A0A4Y2WRW8</accession>
<dbReference type="EMBL" id="BGPR01065398">
    <property type="protein sequence ID" value="GBO40227.1"/>
    <property type="molecule type" value="Genomic_DNA"/>
</dbReference>
<reference evidence="1 3" key="1">
    <citation type="journal article" date="2019" name="Sci. Rep.">
        <title>Orb-weaving spider Araneus ventricosus genome elucidates the spidroin gene catalogue.</title>
        <authorList>
            <person name="Kono N."/>
            <person name="Nakamura H."/>
            <person name="Ohtoshi R."/>
            <person name="Moran D.A.P."/>
            <person name="Shinohara A."/>
            <person name="Yoshida Y."/>
            <person name="Fujiwara M."/>
            <person name="Mori M."/>
            <person name="Tomita M."/>
            <person name="Arakawa K."/>
        </authorList>
    </citation>
    <scope>NUCLEOTIDE SEQUENCE [LARGE SCALE GENOMIC DNA]</scope>
</reference>
<proteinExistence type="predicted"/>
<sequence length="48" mass="5287">LDTLCRIKTCGYSSLVKVFDCFPISPFKIPGDENGSLSMLELFCLLDG</sequence>
<dbReference type="Proteomes" id="UP000499080">
    <property type="component" value="Unassembled WGS sequence"/>
</dbReference>
<dbReference type="AlphaFoldDB" id="A0A4Y2WRW8"/>
<name>A0A4Y2WRW8_ARAVE</name>